<protein>
    <recommendedName>
        <fullName evidence="4">Metallophosphoesterase 1</fullName>
    </recommendedName>
    <alternativeName>
        <fullName evidence="12">Post-GPI attachment to proteins factor 5</fullName>
    </alternativeName>
</protein>
<dbReference type="AlphaFoldDB" id="A0A8S4AXH9"/>
<evidence type="ECO:0000256" key="10">
    <source>
        <dbReference type="ARBA" id="ARBA00023136"/>
    </source>
</evidence>
<reference evidence="16" key="1">
    <citation type="submission" date="2021-05" db="EMBL/GenBank/DDBJ databases">
        <authorList>
            <person name="Tigano A."/>
        </authorList>
    </citation>
    <scope>NUCLEOTIDE SEQUENCE</scope>
</reference>
<name>A0A8S4AXH9_9TELE</name>
<evidence type="ECO:0000256" key="3">
    <source>
        <dbReference type="ARBA" id="ARBA00008895"/>
    </source>
</evidence>
<dbReference type="GO" id="GO:0046872">
    <property type="term" value="F:metal ion binding"/>
    <property type="evidence" value="ECO:0007669"/>
    <property type="project" value="UniProtKB-KW"/>
</dbReference>
<keyword evidence="5" id="KW-0337">GPI-anchor biosynthesis</keyword>
<dbReference type="GO" id="GO:0016787">
    <property type="term" value="F:hydrolase activity"/>
    <property type="evidence" value="ECO:0007669"/>
    <property type="project" value="UniProtKB-KW"/>
</dbReference>
<dbReference type="GO" id="GO:0016020">
    <property type="term" value="C:membrane"/>
    <property type="evidence" value="ECO:0007669"/>
    <property type="project" value="UniProtKB-SubCell"/>
</dbReference>
<feature type="domain" description="Calcineurin-like phosphoesterase" evidence="15">
    <location>
        <begin position="61"/>
        <end position="161"/>
    </location>
</feature>
<accession>A0A8S4AXH9</accession>
<evidence type="ECO:0000256" key="5">
    <source>
        <dbReference type="ARBA" id="ARBA00022502"/>
    </source>
</evidence>
<keyword evidence="10 14" id="KW-0472">Membrane</keyword>
<dbReference type="GO" id="GO:0006506">
    <property type="term" value="P:GPI anchor biosynthetic process"/>
    <property type="evidence" value="ECO:0007669"/>
    <property type="project" value="UniProtKB-KW"/>
</dbReference>
<dbReference type="SUPFAM" id="SSF56300">
    <property type="entry name" value="Metallo-dependent phosphatases"/>
    <property type="match status" value="1"/>
</dbReference>
<evidence type="ECO:0000256" key="12">
    <source>
        <dbReference type="ARBA" id="ARBA00032172"/>
    </source>
</evidence>
<evidence type="ECO:0000256" key="1">
    <source>
        <dbReference type="ARBA" id="ARBA00001936"/>
    </source>
</evidence>
<dbReference type="InterPro" id="IPR029052">
    <property type="entry name" value="Metallo-depent_PP-like"/>
</dbReference>
<keyword evidence="9 14" id="KW-1133">Transmembrane helix</keyword>
<evidence type="ECO:0000256" key="8">
    <source>
        <dbReference type="ARBA" id="ARBA00022801"/>
    </source>
</evidence>
<dbReference type="Proteomes" id="UP000677803">
    <property type="component" value="Unassembled WGS sequence"/>
</dbReference>
<gene>
    <name evidence="16" type="ORF">MMEN_LOCUS7518</name>
</gene>
<evidence type="ECO:0000256" key="11">
    <source>
        <dbReference type="ARBA" id="ARBA00023211"/>
    </source>
</evidence>
<evidence type="ECO:0000256" key="9">
    <source>
        <dbReference type="ARBA" id="ARBA00022989"/>
    </source>
</evidence>
<dbReference type="EMBL" id="CAJRST010007779">
    <property type="protein sequence ID" value="CAG5896439.1"/>
    <property type="molecule type" value="Genomic_DNA"/>
</dbReference>
<comment type="cofactor">
    <cofactor evidence="1">
        <name>Mn(2+)</name>
        <dbReference type="ChEBI" id="CHEBI:29035"/>
    </cofactor>
</comment>
<comment type="caution">
    <text evidence="16">The sequence shown here is derived from an EMBL/GenBank/DDBJ whole genome shotgun (WGS) entry which is preliminary data.</text>
</comment>
<dbReference type="OrthoDB" id="9984693at2759"/>
<evidence type="ECO:0000259" key="15">
    <source>
        <dbReference type="Pfam" id="PF00149"/>
    </source>
</evidence>
<evidence type="ECO:0000256" key="7">
    <source>
        <dbReference type="ARBA" id="ARBA00022723"/>
    </source>
</evidence>
<evidence type="ECO:0000256" key="4">
    <source>
        <dbReference type="ARBA" id="ARBA00017804"/>
    </source>
</evidence>
<sequence>MPRFSARWVVALVLIGVIGGAFFFCEYLIYFPTILKCAWPKLSHARGGEGIDGRPLDSTVRAMVLSDTHLLGAVGGHWFDKLRREWQMERAFQTALWLLRPEIVFILGDIFDEGKWSSQKHWEDDVRRFHRMFRHSTDTELVVLVGNHDIGFHYDLASDAHDSEMWDYAVWRRLICALMRPRAAGSGPGGAYVTERDRQRETEQQVCARRDSRVVSPRRMDWFKLQRFEKVFNASSTRIVTKKGVNFLLVNSVALHGDGCPICQSVEKELIKLSGDLNCSLQKSQAGGEGVEGCEGARHYPPTAPIMLQLDVGCCGPLSAGLTVCPVPQHYPLYRVSDAGCTGRDAAPPEERHLLFREKYDVLSKEASQRLLHWFKPRLILSGHTHSGCEVLHDNKYPEVSVPSFSWRNRNNPSFILASVTAGSYALSKCFLPEESTVISVYCSAGACLLLLFMAHCLWMKGLLQCLSLVLLGKHKSL</sequence>
<proteinExistence type="inferred from homology"/>
<dbReference type="PANTHER" id="PTHR13315:SF0">
    <property type="entry name" value="METALLOPHOSPHOESTERASE 1"/>
    <property type="match status" value="1"/>
</dbReference>
<organism evidence="16 17">
    <name type="scientific">Menidia menidia</name>
    <name type="common">Atlantic silverside</name>
    <dbReference type="NCBI Taxonomy" id="238744"/>
    <lineage>
        <taxon>Eukaryota</taxon>
        <taxon>Metazoa</taxon>
        <taxon>Chordata</taxon>
        <taxon>Craniata</taxon>
        <taxon>Vertebrata</taxon>
        <taxon>Euteleostomi</taxon>
        <taxon>Actinopterygii</taxon>
        <taxon>Neopterygii</taxon>
        <taxon>Teleostei</taxon>
        <taxon>Neoteleostei</taxon>
        <taxon>Acanthomorphata</taxon>
        <taxon>Ovalentaria</taxon>
        <taxon>Atherinomorphae</taxon>
        <taxon>Atheriniformes</taxon>
        <taxon>Atherinopsidae</taxon>
        <taxon>Menidiinae</taxon>
        <taxon>Menidia</taxon>
    </lineage>
</organism>
<dbReference type="InterPro" id="IPR004843">
    <property type="entry name" value="Calcineurin-like_PHP"/>
</dbReference>
<keyword evidence="8" id="KW-0378">Hydrolase</keyword>
<evidence type="ECO:0000256" key="2">
    <source>
        <dbReference type="ARBA" id="ARBA00004141"/>
    </source>
</evidence>
<keyword evidence="17" id="KW-1185">Reference proteome</keyword>
<comment type="function">
    <text evidence="13">Metallophosphoesterase that catalyzes the removal of a side-chain ethanolamine-phosphate (EtNP) from the second mannose of the GPI-anchor protein intermediate. Participates in the glycan remodeling steps of GPI-anchor maturation to allow an efficient transport of GPI-anchor proteins from the endoplasmic reticulum to the Golgi.</text>
</comment>
<dbReference type="Pfam" id="PF00149">
    <property type="entry name" value="Metallophos"/>
    <property type="match status" value="1"/>
</dbReference>
<feature type="transmembrane region" description="Helical" evidence="14">
    <location>
        <begin position="439"/>
        <end position="459"/>
    </location>
</feature>
<evidence type="ECO:0000313" key="17">
    <source>
        <dbReference type="Proteomes" id="UP000677803"/>
    </source>
</evidence>
<keyword evidence="11" id="KW-0464">Manganese</keyword>
<evidence type="ECO:0000313" key="16">
    <source>
        <dbReference type="EMBL" id="CAG5896439.1"/>
    </source>
</evidence>
<dbReference type="Gene3D" id="3.60.21.10">
    <property type="match status" value="1"/>
</dbReference>
<dbReference type="InterPro" id="IPR033308">
    <property type="entry name" value="PGAP5/Cdc1/Ted1"/>
</dbReference>
<comment type="subcellular location">
    <subcellularLocation>
        <location evidence="2">Membrane</location>
        <topology evidence="2">Multi-pass membrane protein</topology>
    </subcellularLocation>
</comment>
<evidence type="ECO:0000256" key="6">
    <source>
        <dbReference type="ARBA" id="ARBA00022692"/>
    </source>
</evidence>
<evidence type="ECO:0000256" key="13">
    <source>
        <dbReference type="ARBA" id="ARBA00093373"/>
    </source>
</evidence>
<evidence type="ECO:0000256" key="14">
    <source>
        <dbReference type="SAM" id="Phobius"/>
    </source>
</evidence>
<keyword evidence="7" id="KW-0479">Metal-binding</keyword>
<dbReference type="PANTHER" id="PTHR13315">
    <property type="entry name" value="METALLO PHOSPHOESTERASE RELATED"/>
    <property type="match status" value="1"/>
</dbReference>
<keyword evidence="6 14" id="KW-0812">Transmembrane</keyword>
<feature type="transmembrane region" description="Helical" evidence="14">
    <location>
        <begin position="7"/>
        <end position="30"/>
    </location>
</feature>
<comment type="similarity">
    <text evidence="3">Belongs to the metallophosphoesterase superfamily. MPPE1 family.</text>
</comment>